<dbReference type="Pfam" id="PF13986">
    <property type="entry name" value="DUF4224"/>
    <property type="match status" value="1"/>
</dbReference>
<dbReference type="RefSeq" id="WP_250340098.1">
    <property type="nucleotide sequence ID" value="NZ_CP063231.1"/>
</dbReference>
<evidence type="ECO:0000313" key="2">
    <source>
        <dbReference type="EMBL" id="URL59577.1"/>
    </source>
</evidence>
<protein>
    <submittedName>
        <fullName evidence="2">DUF4224 domain-containing protein</fullName>
    </submittedName>
</protein>
<sequence>MAAEQRLCLSREEIAELTRAHTRAKQLAFLRRNGIRHYVDNAGWPVVTVAAVEGQTGRASTPKPAWNPNKAA</sequence>
<proteinExistence type="predicted"/>
<accession>A0ABY4T676</accession>
<feature type="domain" description="DUF4224" evidence="1">
    <location>
        <begin position="9"/>
        <end position="48"/>
    </location>
</feature>
<name>A0ABY4T676_9GAMM</name>
<dbReference type="EMBL" id="CP063231">
    <property type="protein sequence ID" value="URL59577.1"/>
    <property type="molecule type" value="Genomic_DNA"/>
</dbReference>
<dbReference type="InterPro" id="IPR025319">
    <property type="entry name" value="DUF4224"/>
</dbReference>
<evidence type="ECO:0000259" key="1">
    <source>
        <dbReference type="Pfam" id="PF13986"/>
    </source>
</evidence>
<evidence type="ECO:0000313" key="3">
    <source>
        <dbReference type="Proteomes" id="UP001056681"/>
    </source>
</evidence>
<keyword evidence="3" id="KW-1185">Reference proteome</keyword>
<organism evidence="2 3">
    <name type="scientific">Luteibacter flocculans</name>
    <dbReference type="NCBI Taxonomy" id="2780091"/>
    <lineage>
        <taxon>Bacteria</taxon>
        <taxon>Pseudomonadati</taxon>
        <taxon>Pseudomonadota</taxon>
        <taxon>Gammaproteobacteria</taxon>
        <taxon>Lysobacterales</taxon>
        <taxon>Rhodanobacteraceae</taxon>
        <taxon>Luteibacter</taxon>
    </lineage>
</organism>
<dbReference type="Proteomes" id="UP001056681">
    <property type="component" value="Chromosome"/>
</dbReference>
<gene>
    <name evidence="2" type="ORF">IM816_05635</name>
</gene>
<reference evidence="2" key="1">
    <citation type="submission" date="2020-10" db="EMBL/GenBank/DDBJ databases">
        <title>Whole-genome sequence of Luteibacter sp. EIF3.</title>
        <authorList>
            <person name="Friedrich I."/>
            <person name="Hertel R."/>
            <person name="Daniel R."/>
        </authorList>
    </citation>
    <scope>NUCLEOTIDE SEQUENCE</scope>
    <source>
        <strain evidence="2">EIF3</strain>
    </source>
</reference>